<sequence>MPRAWQEETGTGERKLVADVPNLLCQRGRPVRPESLPTPGPNIAFQRMMCFWPQRKRDRRTYVLNDSRIIFRGVEKHIRAQGWNFGQFEEDILNICFCILDRSPSHQDDPATKVSHRHDPIYVTGAISAMVNSNNDQGVVQGQCQGKYGGSTSALALAWRRGHSAQVVQGQVQASQILPVLGLRWSHVYRVETRVGPGKDTEGAVARPEAGSLLGEATPSLPESGVPTCPGVLQASCSSLLGCLGIATRVVSKFNLAHDMGRNLSVDKYMDSFGRMLEDLMEDSMWNFHVWNESWFVQQDLGPSYNGWQVLDATPREESESTGLAGRVPDPRFCSPGAAHAHPSCAGVFQCGPASVTAIREGDVHRAHDSPSVFAEVNADYITWLWNEDEAGSVCPQTLSTKKIGRCLSTKAVGSDSRVDITSLYKYPEGKGV</sequence>
<dbReference type="Proteomes" id="UP001159641">
    <property type="component" value="Unassembled WGS sequence"/>
</dbReference>
<gene>
    <name evidence="2" type="ORF">J1605_001173</name>
</gene>
<feature type="domain" description="Transglutaminase-like" evidence="1">
    <location>
        <begin position="223"/>
        <end position="315"/>
    </location>
</feature>
<evidence type="ECO:0000313" key="2">
    <source>
        <dbReference type="EMBL" id="KAJ8778021.1"/>
    </source>
</evidence>
<dbReference type="SMART" id="SM00460">
    <property type="entry name" value="TGc"/>
    <property type="match status" value="1"/>
</dbReference>
<dbReference type="EMBL" id="JAIQCJ010002277">
    <property type="protein sequence ID" value="KAJ8778021.1"/>
    <property type="molecule type" value="Genomic_DNA"/>
</dbReference>
<dbReference type="GO" id="GO:0005737">
    <property type="term" value="C:cytoplasm"/>
    <property type="evidence" value="ECO:0007669"/>
    <property type="project" value="TreeGrafter"/>
</dbReference>
<dbReference type="PANTHER" id="PTHR11590:SF50">
    <property type="entry name" value="PROTEIN-GLUTAMINE GAMMA-GLUTAMYLTRANSFERASE 6"/>
    <property type="match status" value="1"/>
</dbReference>
<dbReference type="AlphaFoldDB" id="A0AB34GEC7"/>
<dbReference type="SUPFAM" id="SSF54001">
    <property type="entry name" value="Cysteine proteinases"/>
    <property type="match status" value="1"/>
</dbReference>
<evidence type="ECO:0000313" key="3">
    <source>
        <dbReference type="Proteomes" id="UP001159641"/>
    </source>
</evidence>
<dbReference type="InterPro" id="IPR038765">
    <property type="entry name" value="Papain-like_cys_pep_sf"/>
</dbReference>
<protein>
    <recommendedName>
        <fullName evidence="1">Transglutaminase-like domain-containing protein</fullName>
    </recommendedName>
</protein>
<name>A0AB34GEC7_ESCRO</name>
<proteinExistence type="predicted"/>
<dbReference type="PANTHER" id="PTHR11590">
    <property type="entry name" value="PROTEIN-GLUTAMINE GAMMA-GLUTAMYLTRANSFERASE"/>
    <property type="match status" value="1"/>
</dbReference>
<dbReference type="GO" id="GO:0003810">
    <property type="term" value="F:protein-glutamine gamma-glutamyltransferase activity"/>
    <property type="evidence" value="ECO:0007669"/>
    <property type="project" value="TreeGrafter"/>
</dbReference>
<accession>A0AB34GEC7</accession>
<dbReference type="InterPro" id="IPR002931">
    <property type="entry name" value="Transglutaminase-like"/>
</dbReference>
<reference evidence="2 3" key="1">
    <citation type="submission" date="2022-11" db="EMBL/GenBank/DDBJ databases">
        <title>Whole genome sequence of Eschrichtius robustus ER-17-0199.</title>
        <authorList>
            <person name="Bruniche-Olsen A."/>
            <person name="Black A.N."/>
            <person name="Fields C.J."/>
            <person name="Walden K."/>
            <person name="Dewoody J.A."/>
        </authorList>
    </citation>
    <scope>NUCLEOTIDE SEQUENCE [LARGE SCALE GENOMIC DNA]</scope>
    <source>
        <strain evidence="2">ER-17-0199</strain>
        <tissue evidence="2">Blubber</tissue>
    </source>
</reference>
<organism evidence="2 3">
    <name type="scientific">Eschrichtius robustus</name>
    <name type="common">California gray whale</name>
    <name type="synonym">Eschrichtius gibbosus</name>
    <dbReference type="NCBI Taxonomy" id="9764"/>
    <lineage>
        <taxon>Eukaryota</taxon>
        <taxon>Metazoa</taxon>
        <taxon>Chordata</taxon>
        <taxon>Craniata</taxon>
        <taxon>Vertebrata</taxon>
        <taxon>Euteleostomi</taxon>
        <taxon>Mammalia</taxon>
        <taxon>Eutheria</taxon>
        <taxon>Laurasiatheria</taxon>
        <taxon>Artiodactyla</taxon>
        <taxon>Whippomorpha</taxon>
        <taxon>Cetacea</taxon>
        <taxon>Mysticeti</taxon>
        <taxon>Eschrichtiidae</taxon>
        <taxon>Eschrichtius</taxon>
    </lineage>
</organism>
<dbReference type="InterPro" id="IPR036985">
    <property type="entry name" value="Transglutaminase-like_sf"/>
</dbReference>
<comment type="caution">
    <text evidence="2">The sequence shown here is derived from an EMBL/GenBank/DDBJ whole genome shotgun (WGS) entry which is preliminary data.</text>
</comment>
<dbReference type="Gene3D" id="3.90.260.10">
    <property type="entry name" value="Transglutaminase-like"/>
    <property type="match status" value="2"/>
</dbReference>
<keyword evidence="3" id="KW-1185">Reference proteome</keyword>
<dbReference type="InterPro" id="IPR050779">
    <property type="entry name" value="Transglutaminase"/>
</dbReference>
<evidence type="ECO:0000259" key="1">
    <source>
        <dbReference type="SMART" id="SM00460"/>
    </source>
</evidence>